<protein>
    <submittedName>
        <fullName evidence="3">DUF3617 family protein</fullName>
    </submittedName>
</protein>
<evidence type="ECO:0000256" key="2">
    <source>
        <dbReference type="SAM" id="SignalP"/>
    </source>
</evidence>
<dbReference type="RefSeq" id="WP_352886333.1">
    <property type="nucleotide sequence ID" value="NZ_JBEPIJ010000001.1"/>
</dbReference>
<evidence type="ECO:0000313" key="3">
    <source>
        <dbReference type="EMBL" id="MES0872448.1"/>
    </source>
</evidence>
<evidence type="ECO:0000313" key="4">
    <source>
        <dbReference type="Proteomes" id="UP001465331"/>
    </source>
</evidence>
<organism evidence="3 4">
    <name type="scientific">Sinimarinibacterium thermocellulolyticum</name>
    <dbReference type="NCBI Taxonomy" id="3170016"/>
    <lineage>
        <taxon>Bacteria</taxon>
        <taxon>Pseudomonadati</taxon>
        <taxon>Pseudomonadota</taxon>
        <taxon>Gammaproteobacteria</taxon>
        <taxon>Nevskiales</taxon>
        <taxon>Nevskiaceae</taxon>
        <taxon>Sinimarinibacterium</taxon>
    </lineage>
</organism>
<dbReference type="Pfam" id="PF12276">
    <property type="entry name" value="DUF3617"/>
    <property type="match status" value="1"/>
</dbReference>
<keyword evidence="4" id="KW-1185">Reference proteome</keyword>
<evidence type="ECO:0000256" key="1">
    <source>
        <dbReference type="SAM" id="MobiDB-lite"/>
    </source>
</evidence>
<feature type="signal peptide" evidence="2">
    <location>
        <begin position="1"/>
        <end position="19"/>
    </location>
</feature>
<reference evidence="3 4" key="1">
    <citation type="submission" date="2024-06" db="EMBL/GenBank/DDBJ databases">
        <authorList>
            <person name="Li Z."/>
            <person name="Jiang Y."/>
        </authorList>
    </citation>
    <scope>NUCLEOTIDE SEQUENCE [LARGE SCALE GENOMIC DNA]</scope>
    <source>
        <strain evidence="3 4">HSW-8</strain>
    </source>
</reference>
<dbReference type="EMBL" id="JBEPIJ010000001">
    <property type="protein sequence ID" value="MES0872448.1"/>
    <property type="molecule type" value="Genomic_DNA"/>
</dbReference>
<name>A0ABV2A5J7_9GAMM</name>
<dbReference type="Proteomes" id="UP001465331">
    <property type="component" value="Unassembled WGS sequence"/>
</dbReference>
<comment type="caution">
    <text evidence="3">The sequence shown here is derived from an EMBL/GenBank/DDBJ whole genome shotgun (WGS) entry which is preliminary data.</text>
</comment>
<feature type="region of interest" description="Disordered" evidence="1">
    <location>
        <begin position="74"/>
        <end position="102"/>
    </location>
</feature>
<feature type="chain" id="PRO_5045138996" evidence="2">
    <location>
        <begin position="20"/>
        <end position="141"/>
    </location>
</feature>
<dbReference type="InterPro" id="IPR022061">
    <property type="entry name" value="DUF3617"/>
</dbReference>
<sequence length="141" mass="15180">MTRTLSLALLCLLPALATAEEADDGYGRWEIVTEMKMSGPDGENSFSSKTIECRSTESIDESSSEWTLNDCRAENRGSKGRSRSSLRCEGPDGALTETVSETTADSRSFQTVSTITTVSGGQKSVNVTTIKGRRLGDCPED</sequence>
<keyword evidence="2" id="KW-0732">Signal</keyword>
<gene>
    <name evidence="3" type="ORF">ABSH63_00250</name>
</gene>
<proteinExistence type="predicted"/>
<accession>A0ABV2A5J7</accession>